<dbReference type="EMBL" id="RKLX01000026">
    <property type="protein sequence ID" value="TGD17616.1"/>
    <property type="molecule type" value="Genomic_DNA"/>
</dbReference>
<accession>A0A4Z0J9E0</accession>
<dbReference type="RefSeq" id="WP_135368840.1">
    <property type="nucleotide sequence ID" value="NZ_RKLX01000026.1"/>
</dbReference>
<name>A0A4Z0J9E0_9LACO</name>
<comment type="caution">
    <text evidence="1">The sequence shown here is derived from an EMBL/GenBank/DDBJ whole genome shotgun (WGS) entry which is preliminary data.</text>
</comment>
<reference evidence="1 2" key="1">
    <citation type="submission" date="2018-10" db="EMBL/GenBank/DDBJ databases">
        <title>Lactobacillus sp. R7 and Lactobacillus sp. R19 isolated from fermented mustard green product of Taiwan.</title>
        <authorList>
            <person name="Lin S.-T."/>
        </authorList>
    </citation>
    <scope>NUCLEOTIDE SEQUENCE [LARGE SCALE GENOMIC DNA]</scope>
    <source>
        <strain evidence="1 2">BCRC 81129</strain>
    </source>
</reference>
<evidence type="ECO:0000313" key="2">
    <source>
        <dbReference type="Proteomes" id="UP000297348"/>
    </source>
</evidence>
<gene>
    <name evidence="1" type="ORF">EGT51_11620</name>
</gene>
<evidence type="ECO:0000313" key="1">
    <source>
        <dbReference type="EMBL" id="TGD17616.1"/>
    </source>
</evidence>
<sequence>MTEAAMTNPVSFKLEDTVKFNRVRTHRYELRITWNQPAKKLAIIIINFPGRYLSDNELDRYTAGRRHRRIFLNPSG</sequence>
<protein>
    <submittedName>
        <fullName evidence="1">Uncharacterized protein</fullName>
    </submittedName>
</protein>
<dbReference type="Proteomes" id="UP000297348">
    <property type="component" value="Unassembled WGS sequence"/>
</dbReference>
<organism evidence="1 2">
    <name type="scientific">Levilactobacillus suantsaiihabitans</name>
    <dbReference type="NCBI Taxonomy" id="2487722"/>
    <lineage>
        <taxon>Bacteria</taxon>
        <taxon>Bacillati</taxon>
        <taxon>Bacillota</taxon>
        <taxon>Bacilli</taxon>
        <taxon>Lactobacillales</taxon>
        <taxon>Lactobacillaceae</taxon>
        <taxon>Levilactobacillus</taxon>
    </lineage>
</organism>
<dbReference type="AlphaFoldDB" id="A0A4Z0J9E0"/>
<keyword evidence="2" id="KW-1185">Reference proteome</keyword>
<proteinExistence type="predicted"/>